<name>A0ACC0PDW6_RHOML</name>
<comment type="caution">
    <text evidence="1">The sequence shown here is derived from an EMBL/GenBank/DDBJ whole genome shotgun (WGS) entry which is preliminary data.</text>
</comment>
<reference evidence="1" key="1">
    <citation type="submission" date="2022-02" db="EMBL/GenBank/DDBJ databases">
        <title>Plant Genome Project.</title>
        <authorList>
            <person name="Zhang R.-G."/>
        </authorList>
    </citation>
    <scope>NUCLEOTIDE SEQUENCE</scope>
    <source>
        <strain evidence="1">AT1</strain>
    </source>
</reference>
<protein>
    <submittedName>
        <fullName evidence="1">Uncharacterized protein</fullName>
    </submittedName>
</protein>
<proteinExistence type="predicted"/>
<evidence type="ECO:0000313" key="2">
    <source>
        <dbReference type="Proteomes" id="UP001062846"/>
    </source>
</evidence>
<dbReference type="EMBL" id="CM046390">
    <property type="protein sequence ID" value="KAI8563680.1"/>
    <property type="molecule type" value="Genomic_DNA"/>
</dbReference>
<accession>A0ACC0PDW6</accession>
<organism evidence="1 2">
    <name type="scientific">Rhododendron molle</name>
    <name type="common">Chinese azalea</name>
    <name type="synonym">Azalea mollis</name>
    <dbReference type="NCBI Taxonomy" id="49168"/>
    <lineage>
        <taxon>Eukaryota</taxon>
        <taxon>Viridiplantae</taxon>
        <taxon>Streptophyta</taxon>
        <taxon>Embryophyta</taxon>
        <taxon>Tracheophyta</taxon>
        <taxon>Spermatophyta</taxon>
        <taxon>Magnoliopsida</taxon>
        <taxon>eudicotyledons</taxon>
        <taxon>Gunneridae</taxon>
        <taxon>Pentapetalae</taxon>
        <taxon>asterids</taxon>
        <taxon>Ericales</taxon>
        <taxon>Ericaceae</taxon>
        <taxon>Ericoideae</taxon>
        <taxon>Rhodoreae</taxon>
        <taxon>Rhododendron</taxon>
    </lineage>
</organism>
<keyword evidence="2" id="KW-1185">Reference proteome</keyword>
<evidence type="ECO:0000313" key="1">
    <source>
        <dbReference type="EMBL" id="KAI8563680.1"/>
    </source>
</evidence>
<gene>
    <name evidence="1" type="ORF">RHMOL_Rhmol03G0128200</name>
</gene>
<dbReference type="Proteomes" id="UP001062846">
    <property type="component" value="Chromosome 3"/>
</dbReference>
<sequence>MATIKIDKASYNDIALKNLKSTFNLLKKKLPSDGKLFHVRCCAHILNLIVQDGLEVLDSNCDALEWRKANTLKYRILSKMACDILSISITSMASESTFSAGGRVIDPYRASLATGTVKMLLCRGDYVCALHGLKKGSDVSEICLFMFSYLWAPAPEDERFARRVATRIFEMDDPRNREFA</sequence>